<feature type="domain" description="PAC" evidence="7">
    <location>
        <begin position="774"/>
        <end position="825"/>
    </location>
</feature>
<evidence type="ECO:0000313" key="9">
    <source>
        <dbReference type="EMBL" id="SDS46889.1"/>
    </source>
</evidence>
<dbReference type="PANTHER" id="PTHR43304:SF1">
    <property type="entry name" value="PAC DOMAIN-CONTAINING PROTEIN"/>
    <property type="match status" value="1"/>
</dbReference>
<evidence type="ECO:0000259" key="7">
    <source>
        <dbReference type="PROSITE" id="PS50113"/>
    </source>
</evidence>
<reference evidence="9 10" key="1">
    <citation type="submission" date="2016-10" db="EMBL/GenBank/DDBJ databases">
        <authorList>
            <person name="Varghese N."/>
            <person name="Submissions S."/>
        </authorList>
    </citation>
    <scope>NUCLEOTIDE SEQUENCE [LARGE SCALE GENOMIC DNA]</scope>
    <source>
        <strain evidence="9 10">Mar_2010_102</strain>
    </source>
</reference>
<dbReference type="EC" id="2.7.13.3" evidence="2"/>
<proteinExistence type="predicted"/>
<name>A0A1H1SHR2_9FLAO</name>
<dbReference type="AlphaFoldDB" id="A0A1H1SHR2"/>
<dbReference type="Gene3D" id="3.30.450.40">
    <property type="match status" value="2"/>
</dbReference>
<dbReference type="InterPro" id="IPR035965">
    <property type="entry name" value="PAS-like_dom_sf"/>
</dbReference>
<dbReference type="Proteomes" id="UP000198858">
    <property type="component" value="Chromosome I"/>
</dbReference>
<comment type="catalytic activity">
    <reaction evidence="1">
        <text>ATP + protein L-histidine = ADP + protein N-phospho-L-histidine.</text>
        <dbReference type="EC" id="2.7.13.3"/>
    </reaction>
</comment>
<dbReference type="EMBL" id="LT629745">
    <property type="protein sequence ID" value="SDR65008.1"/>
    <property type="molecule type" value="Genomic_DNA"/>
</dbReference>
<dbReference type="InterPro" id="IPR000700">
    <property type="entry name" value="PAS-assoc_C"/>
</dbReference>
<dbReference type="InterPro" id="IPR000014">
    <property type="entry name" value="PAS"/>
</dbReference>
<evidence type="ECO:0000259" key="6">
    <source>
        <dbReference type="PROSITE" id="PS50112"/>
    </source>
</evidence>
<dbReference type="NCBIfam" id="TIGR00229">
    <property type="entry name" value="sensory_box"/>
    <property type="match status" value="1"/>
</dbReference>
<evidence type="ECO:0000256" key="3">
    <source>
        <dbReference type="ARBA" id="ARBA00022553"/>
    </source>
</evidence>
<dbReference type="SUPFAM" id="SSF55781">
    <property type="entry name" value="GAF domain-like"/>
    <property type="match status" value="2"/>
</dbReference>
<dbReference type="GO" id="GO:0004673">
    <property type="term" value="F:protein histidine kinase activity"/>
    <property type="evidence" value="ECO:0007669"/>
    <property type="project" value="UniProtKB-EC"/>
</dbReference>
<evidence type="ECO:0000256" key="1">
    <source>
        <dbReference type="ARBA" id="ARBA00000085"/>
    </source>
</evidence>
<dbReference type="Pfam" id="PF08447">
    <property type="entry name" value="PAS_3"/>
    <property type="match status" value="3"/>
</dbReference>
<evidence type="ECO:0000313" key="10">
    <source>
        <dbReference type="Proteomes" id="UP000198858"/>
    </source>
</evidence>
<evidence type="ECO:0000256" key="2">
    <source>
        <dbReference type="ARBA" id="ARBA00012438"/>
    </source>
</evidence>
<dbReference type="SMART" id="SM00086">
    <property type="entry name" value="PAC"/>
    <property type="match status" value="3"/>
</dbReference>
<organism evidence="9 10">
    <name type="scientific">Christiangramia echinicola</name>
    <dbReference type="NCBI Taxonomy" id="279359"/>
    <lineage>
        <taxon>Bacteria</taxon>
        <taxon>Pseudomonadati</taxon>
        <taxon>Bacteroidota</taxon>
        <taxon>Flavobacteriia</taxon>
        <taxon>Flavobacteriales</taxon>
        <taxon>Flavobacteriaceae</taxon>
        <taxon>Christiangramia</taxon>
    </lineage>
</organism>
<dbReference type="InterPro" id="IPR013655">
    <property type="entry name" value="PAS_fold_3"/>
</dbReference>
<dbReference type="PROSITE" id="PS50113">
    <property type="entry name" value="PAC"/>
    <property type="match status" value="2"/>
</dbReference>
<dbReference type="Pfam" id="PF13185">
    <property type="entry name" value="GAF_2"/>
    <property type="match status" value="1"/>
</dbReference>
<dbReference type="STRING" id="1250231.SAMN04488552_0018"/>
<sequence length="897" mass="103243">MKNDNAFRNLLLDADLYAFILNKKGEMLWKNMRAEKYLESPSFDIFDKFSRDDFQIQLSLLQAVIKDWPEHSGNGRKESYTYKKDDLKWSISWNAEEETFYAMGTAIIDETSPNTGINTTKKELIAQEIVKIERLLFEGVLHKNPDLEKIFSEYLEGLERIFPNMKASILKVEDKKVWKFASGSLPKAVSNAINGHSIGPNAGSCGTAAYVRKRIIVSNIETDPLWADFKEIVRPHGLKACWSQPILNEEKKVIATFANYYTETSFPTGEALEMFDRSASLIALIFENLRKTKDLLLSNQHAESVNKATNDAIYNKNLETGNISWSQGYRSLFGYQPKDSLLTMKEWEALVYPTDLPRIYDSFQNFINDSSQHRWEAKYRFKNANNNYTVVKDQGYVIRDENGRANYMIGVLSDITLQRSVELKKELFSEFSKIFNNTNNLTSSLKKVIHVPCNYVDFEISEIWLVNSDKSRIEFAAGRNHEHSKREIPAIKNYIKGEGLPGAVWQSREILISDIENINDRSKLNYKDKLGNIQKIIGVPLIKNDEFIGVWIAGSKEDITALTLFREICPEISEQLASEISRKGLEQDLHHIFQLAPDLIATMDFDGNFKRINKAGCELLEYSEEELLQLSMLNIMHSVNRVKCNELIQEKIQIGDNFHQECKCITGSGNIIWVTWDCTISREEGLIYAVAKDISKNKELQKLFDNAGKLARIGSWELDIENHRVFWSKITREIYDAPEYYKPTMESVLRLLRKDYVPVMQKAIEDAKSKNVSWDIELPIITLNGKEIWIRSIGKPVLKNNTCIRIYGSFQDIDQRKRAEDKIIQHNELLKDIARQQSHFVRAPVSRLMGIIDLIRHGGLSLMEKEELLKDIIESADEIDTVIRDISNKTNLIENKS</sequence>
<keyword evidence="10" id="KW-1185">Reference proteome</keyword>
<protein>
    <recommendedName>
        <fullName evidence="2">histidine kinase</fullName>
        <ecNumber evidence="2">2.7.13.3</ecNumber>
    </recommendedName>
</protein>
<dbReference type="SUPFAM" id="SSF55785">
    <property type="entry name" value="PYP-like sensor domain (PAS domain)"/>
    <property type="match status" value="3"/>
</dbReference>
<evidence type="ECO:0000313" key="8">
    <source>
        <dbReference type="EMBL" id="SDR65008.1"/>
    </source>
</evidence>
<dbReference type="PANTHER" id="PTHR43304">
    <property type="entry name" value="PHYTOCHROME-LIKE PROTEIN CPH1"/>
    <property type="match status" value="1"/>
</dbReference>
<dbReference type="SMART" id="SM00091">
    <property type="entry name" value="PAS"/>
    <property type="match status" value="2"/>
</dbReference>
<evidence type="ECO:0000256" key="4">
    <source>
        <dbReference type="ARBA" id="ARBA00022679"/>
    </source>
</evidence>
<dbReference type="CDD" id="cd00130">
    <property type="entry name" value="PAS"/>
    <property type="match status" value="1"/>
</dbReference>
<accession>A0A1H1SHR2</accession>
<feature type="domain" description="PAC" evidence="7">
    <location>
        <begin position="373"/>
        <end position="427"/>
    </location>
</feature>
<keyword evidence="3" id="KW-0597">Phosphoprotein</keyword>
<dbReference type="InterPro" id="IPR029016">
    <property type="entry name" value="GAF-like_dom_sf"/>
</dbReference>
<gene>
    <name evidence="8" type="ORF">SAMN04488552_0018</name>
    <name evidence="9" type="ORF">SAMN04488552_3261</name>
</gene>
<dbReference type="PROSITE" id="PS50112">
    <property type="entry name" value="PAS"/>
    <property type="match status" value="1"/>
</dbReference>
<dbReference type="InterPro" id="IPR001610">
    <property type="entry name" value="PAC"/>
</dbReference>
<feature type="domain" description="PAS" evidence="6">
    <location>
        <begin position="585"/>
        <end position="655"/>
    </location>
</feature>
<dbReference type="Gene3D" id="3.30.450.20">
    <property type="entry name" value="PAS domain"/>
    <property type="match status" value="3"/>
</dbReference>
<dbReference type="EMBL" id="LT629745">
    <property type="protein sequence ID" value="SDS46889.1"/>
    <property type="molecule type" value="Genomic_DNA"/>
</dbReference>
<keyword evidence="4" id="KW-0808">Transferase</keyword>
<dbReference type="InterPro" id="IPR052162">
    <property type="entry name" value="Sensor_kinase/Photoreceptor"/>
</dbReference>
<keyword evidence="5" id="KW-0418">Kinase</keyword>
<evidence type="ECO:0000256" key="5">
    <source>
        <dbReference type="ARBA" id="ARBA00022777"/>
    </source>
</evidence>
<dbReference type="SMART" id="SM00065">
    <property type="entry name" value="GAF"/>
    <property type="match status" value="2"/>
</dbReference>
<dbReference type="InterPro" id="IPR003018">
    <property type="entry name" value="GAF"/>
</dbReference>